<evidence type="ECO:0000313" key="6">
    <source>
        <dbReference type="Proteomes" id="UP000004162"/>
    </source>
</evidence>
<reference evidence="5 6" key="2">
    <citation type="submission" date="2006-07" db="EMBL/GenBank/DDBJ databases">
        <title>Sequencing of the draft genome and assembly of Chlorobium ferroxidans DSM 13031.</title>
        <authorList>
            <consortium name="US DOE Joint Genome Institute (JGI-PGF)"/>
            <person name="Copeland A."/>
            <person name="Lucas S."/>
            <person name="Lapidus A."/>
            <person name="Barry K."/>
            <person name="Glavina del Rio T."/>
            <person name="Dalin E."/>
            <person name="Tice H."/>
            <person name="Bruce D."/>
            <person name="Pitluck S."/>
            <person name="Richardson P."/>
        </authorList>
    </citation>
    <scope>NUCLEOTIDE SEQUENCE [LARGE SCALE GENOMIC DNA]</scope>
    <source>
        <strain evidence="5 6">DSM 13031</strain>
    </source>
</reference>
<organism evidence="5 6">
    <name type="scientific">Chlorobium ferrooxidans DSM 13031</name>
    <dbReference type="NCBI Taxonomy" id="377431"/>
    <lineage>
        <taxon>Bacteria</taxon>
        <taxon>Pseudomonadati</taxon>
        <taxon>Chlorobiota</taxon>
        <taxon>Chlorobiia</taxon>
        <taxon>Chlorobiales</taxon>
        <taxon>Chlorobiaceae</taxon>
        <taxon>Chlorobium/Pelodictyon group</taxon>
        <taxon>Chlorobium</taxon>
    </lineage>
</organism>
<dbReference type="PANTHER" id="PTHR43046">
    <property type="entry name" value="GDP-MANNOSE MANNOSYL HYDROLASE"/>
    <property type="match status" value="1"/>
</dbReference>
<sequence>MSQVRLRVSALCIKDGEVLLVEHKSFAPDDPKLPPSYWILPGGVVERGETLEAAVQREMMEETGLECSVGNLLFIKELLYPHPGVSAQGTLHHSVSLGFFCEVTGGRMITGKDPEYPDDKQVIITVSWIPLHDIDRYDLYPPFLSDYIRTKSDAGLENAVPEFFASPE</sequence>
<evidence type="ECO:0000256" key="1">
    <source>
        <dbReference type="ARBA" id="ARBA00001946"/>
    </source>
</evidence>
<name>Q0YUV3_9CHLB</name>
<evidence type="ECO:0000313" key="5">
    <source>
        <dbReference type="EMBL" id="EAT59933.1"/>
    </source>
</evidence>
<evidence type="ECO:0000256" key="3">
    <source>
        <dbReference type="RuleBase" id="RU003476"/>
    </source>
</evidence>
<dbReference type="OrthoDB" id="9810648at2"/>
<proteinExistence type="inferred from homology"/>
<dbReference type="InterPro" id="IPR020084">
    <property type="entry name" value="NUDIX_hydrolase_CS"/>
</dbReference>
<dbReference type="SUPFAM" id="SSF55811">
    <property type="entry name" value="Nudix"/>
    <property type="match status" value="1"/>
</dbReference>
<evidence type="ECO:0000256" key="2">
    <source>
        <dbReference type="ARBA" id="ARBA00022801"/>
    </source>
</evidence>
<gene>
    <name evidence="5" type="ORF">CferDRAFT_1940</name>
</gene>
<dbReference type="GO" id="GO:0016787">
    <property type="term" value="F:hydrolase activity"/>
    <property type="evidence" value="ECO:0007669"/>
    <property type="project" value="UniProtKB-KW"/>
</dbReference>
<dbReference type="Pfam" id="PF00293">
    <property type="entry name" value="NUDIX"/>
    <property type="match status" value="1"/>
</dbReference>
<dbReference type="AlphaFoldDB" id="Q0YUV3"/>
<dbReference type="EMBL" id="AASE01000001">
    <property type="protein sequence ID" value="EAT59933.1"/>
    <property type="molecule type" value="Genomic_DNA"/>
</dbReference>
<dbReference type="PROSITE" id="PS00893">
    <property type="entry name" value="NUDIX_BOX"/>
    <property type="match status" value="1"/>
</dbReference>
<dbReference type="PANTHER" id="PTHR43046:SF14">
    <property type="entry name" value="MUTT_NUDIX FAMILY PROTEIN"/>
    <property type="match status" value="1"/>
</dbReference>
<accession>Q0YUV3</accession>
<dbReference type="InterPro" id="IPR015797">
    <property type="entry name" value="NUDIX_hydrolase-like_dom_sf"/>
</dbReference>
<reference evidence="5 6" key="1">
    <citation type="submission" date="2006-07" db="EMBL/GenBank/DDBJ databases">
        <title>Annotation of the draft genome assembly of Chlorobium ferroxidans DSM 13031.</title>
        <authorList>
            <consortium name="US DOE Joint Genome Institute (JGI-ORNL)"/>
            <person name="Larimer F."/>
            <person name="Land M."/>
            <person name="Hauser L."/>
        </authorList>
    </citation>
    <scope>NUCLEOTIDE SEQUENCE [LARGE SCALE GENOMIC DNA]</scope>
    <source>
        <strain evidence="5 6">DSM 13031</strain>
    </source>
</reference>
<dbReference type="RefSeq" id="WP_006365205.1">
    <property type="nucleotide sequence ID" value="NZ_AASE01000001.1"/>
</dbReference>
<dbReference type="Proteomes" id="UP000004162">
    <property type="component" value="Unassembled WGS sequence"/>
</dbReference>
<dbReference type="InterPro" id="IPR000086">
    <property type="entry name" value="NUDIX_hydrolase_dom"/>
</dbReference>
<protein>
    <submittedName>
        <fullName evidence="5">NUDIX hydrolase</fullName>
    </submittedName>
</protein>
<dbReference type="Gene3D" id="3.90.79.10">
    <property type="entry name" value="Nucleoside Triphosphate Pyrophosphohydrolase"/>
    <property type="match status" value="1"/>
</dbReference>
<comment type="similarity">
    <text evidence="3">Belongs to the Nudix hydrolase family.</text>
</comment>
<evidence type="ECO:0000259" key="4">
    <source>
        <dbReference type="PROSITE" id="PS51462"/>
    </source>
</evidence>
<feature type="domain" description="Nudix hydrolase" evidence="4">
    <location>
        <begin position="3"/>
        <end position="157"/>
    </location>
</feature>
<dbReference type="PROSITE" id="PS51462">
    <property type="entry name" value="NUDIX"/>
    <property type="match status" value="1"/>
</dbReference>
<dbReference type="PRINTS" id="PR00502">
    <property type="entry name" value="NUDIXFAMILY"/>
</dbReference>
<dbReference type="InterPro" id="IPR020476">
    <property type="entry name" value="Nudix_hydrolase"/>
</dbReference>
<comment type="cofactor">
    <cofactor evidence="1">
        <name>Mg(2+)</name>
        <dbReference type="ChEBI" id="CHEBI:18420"/>
    </cofactor>
</comment>
<keyword evidence="6" id="KW-1185">Reference proteome</keyword>
<keyword evidence="2 3" id="KW-0378">Hydrolase</keyword>
<comment type="caution">
    <text evidence="5">The sequence shown here is derived from an EMBL/GenBank/DDBJ whole genome shotgun (WGS) entry which is preliminary data.</text>
</comment>